<evidence type="ECO:0000256" key="1">
    <source>
        <dbReference type="SAM" id="MobiDB-lite"/>
    </source>
</evidence>
<organism evidence="2 3">
    <name type="scientific">Massilia forsythiae</name>
    <dbReference type="NCBI Taxonomy" id="2728020"/>
    <lineage>
        <taxon>Bacteria</taxon>
        <taxon>Pseudomonadati</taxon>
        <taxon>Pseudomonadota</taxon>
        <taxon>Betaproteobacteria</taxon>
        <taxon>Burkholderiales</taxon>
        <taxon>Oxalobacteraceae</taxon>
        <taxon>Telluria group</taxon>
        <taxon>Massilia</taxon>
    </lineage>
</organism>
<sequence>MSTNNANADASIGHTTSGEQGATPTHETMAETGGSGGEALTKPKDAESAPRAAPQPGAGGEGRDASPAQAAPEGADTAATAMGRGHLDTRSDQADPGSTGLGTPETGANQDEGDLAPPRRD</sequence>
<dbReference type="AlphaFoldDB" id="A0A7Z2VZT3"/>
<proteinExistence type="predicted"/>
<feature type="region of interest" description="Disordered" evidence="1">
    <location>
        <begin position="1"/>
        <end position="121"/>
    </location>
</feature>
<name>A0A7Z2VZT3_9BURK</name>
<feature type="compositionally biased region" description="Polar residues" evidence="1">
    <location>
        <begin position="1"/>
        <end position="26"/>
    </location>
</feature>
<keyword evidence="3" id="KW-1185">Reference proteome</keyword>
<dbReference type="Proteomes" id="UP000502415">
    <property type="component" value="Chromosome"/>
</dbReference>
<dbReference type="RefSeq" id="WP_170204388.1">
    <property type="nucleotide sequence ID" value="NZ_CP051685.1"/>
</dbReference>
<gene>
    <name evidence="2" type="ORF">HH212_21635</name>
</gene>
<protein>
    <submittedName>
        <fullName evidence="2">Uncharacterized protein</fullName>
    </submittedName>
</protein>
<accession>A0A7Z2VZT3</accession>
<evidence type="ECO:0000313" key="2">
    <source>
        <dbReference type="EMBL" id="QJE02301.1"/>
    </source>
</evidence>
<reference evidence="2 3" key="1">
    <citation type="submission" date="2020-04" db="EMBL/GenBank/DDBJ databases">
        <title>Genome sequencing of novel species.</title>
        <authorList>
            <person name="Heo J."/>
            <person name="Kim S.-J."/>
            <person name="Kim J.-S."/>
            <person name="Hong S.-B."/>
            <person name="Kwon S.-W."/>
        </authorList>
    </citation>
    <scope>NUCLEOTIDE SEQUENCE [LARGE SCALE GENOMIC DNA]</scope>
    <source>
        <strain evidence="2 3">GN2-R2</strain>
    </source>
</reference>
<dbReference type="KEGG" id="mfy:HH212_21635"/>
<feature type="compositionally biased region" description="Low complexity" evidence="1">
    <location>
        <begin position="67"/>
        <end position="81"/>
    </location>
</feature>
<dbReference type="EMBL" id="CP051685">
    <property type="protein sequence ID" value="QJE02301.1"/>
    <property type="molecule type" value="Genomic_DNA"/>
</dbReference>
<evidence type="ECO:0000313" key="3">
    <source>
        <dbReference type="Proteomes" id="UP000502415"/>
    </source>
</evidence>